<sequence length="138" mass="15633">ISLSQTIAIEVDELYLQKGCNIKFREAPDVRWNYTLNVFSLPILLKIKLLSTPPVYILGGGEFSHILSHKENGLDITENTKIFDYGIILGGGLKIKMPNNDLFIEARYHIGLQNIAKDNLRFESIKTNAFVLMLALRI</sequence>
<dbReference type="EMBL" id="BARS01016876">
    <property type="protein sequence ID" value="GAF91728.1"/>
    <property type="molecule type" value="Genomic_DNA"/>
</dbReference>
<dbReference type="InterPro" id="IPR025665">
    <property type="entry name" value="Beta-barrel_OMP_2"/>
</dbReference>
<accession>X0TDW3</accession>
<gene>
    <name evidence="2" type="ORF">S01H1_27681</name>
</gene>
<evidence type="ECO:0000259" key="1">
    <source>
        <dbReference type="Pfam" id="PF13568"/>
    </source>
</evidence>
<name>X0TDW3_9ZZZZ</name>
<dbReference type="Pfam" id="PF13568">
    <property type="entry name" value="OMP_b-brl_2"/>
    <property type="match status" value="1"/>
</dbReference>
<dbReference type="AlphaFoldDB" id="X0TDW3"/>
<protein>
    <recommendedName>
        <fullName evidence="1">Outer membrane protein beta-barrel domain-containing protein</fullName>
    </recommendedName>
</protein>
<feature type="domain" description="Outer membrane protein beta-barrel" evidence="1">
    <location>
        <begin position="4"/>
        <end position="115"/>
    </location>
</feature>
<feature type="non-terminal residue" evidence="2">
    <location>
        <position position="1"/>
    </location>
</feature>
<reference evidence="2" key="1">
    <citation type="journal article" date="2014" name="Front. Microbiol.">
        <title>High frequency of phylogenetically diverse reductive dehalogenase-homologous genes in deep subseafloor sedimentary metagenomes.</title>
        <authorList>
            <person name="Kawai M."/>
            <person name="Futagami T."/>
            <person name="Toyoda A."/>
            <person name="Takaki Y."/>
            <person name="Nishi S."/>
            <person name="Hori S."/>
            <person name="Arai W."/>
            <person name="Tsubouchi T."/>
            <person name="Morono Y."/>
            <person name="Uchiyama I."/>
            <person name="Ito T."/>
            <person name="Fujiyama A."/>
            <person name="Inagaki F."/>
            <person name="Takami H."/>
        </authorList>
    </citation>
    <scope>NUCLEOTIDE SEQUENCE</scope>
    <source>
        <strain evidence="2">Expedition CK06-06</strain>
    </source>
</reference>
<comment type="caution">
    <text evidence="2">The sequence shown here is derived from an EMBL/GenBank/DDBJ whole genome shotgun (WGS) entry which is preliminary data.</text>
</comment>
<organism evidence="2">
    <name type="scientific">marine sediment metagenome</name>
    <dbReference type="NCBI Taxonomy" id="412755"/>
    <lineage>
        <taxon>unclassified sequences</taxon>
        <taxon>metagenomes</taxon>
        <taxon>ecological metagenomes</taxon>
    </lineage>
</organism>
<evidence type="ECO:0000313" key="2">
    <source>
        <dbReference type="EMBL" id="GAF91728.1"/>
    </source>
</evidence>
<proteinExistence type="predicted"/>